<dbReference type="GO" id="GO:0004674">
    <property type="term" value="F:protein serine/threonine kinase activity"/>
    <property type="evidence" value="ECO:0007669"/>
    <property type="project" value="UniProtKB-KW"/>
</dbReference>
<dbReference type="SMART" id="SM00175">
    <property type="entry name" value="RAB"/>
    <property type="match status" value="1"/>
</dbReference>
<dbReference type="NCBIfam" id="TIGR00231">
    <property type="entry name" value="small_GTP"/>
    <property type="match status" value="1"/>
</dbReference>
<keyword evidence="4" id="KW-0808">Transferase</keyword>
<dbReference type="InterPro" id="IPR032171">
    <property type="entry name" value="COR-A"/>
</dbReference>
<protein>
    <recommendedName>
        <fullName evidence="1">non-specific serine/threonine protein kinase</fullName>
        <ecNumber evidence="1">2.7.11.1</ecNumber>
    </recommendedName>
</protein>
<keyword evidence="9" id="KW-0342">GTP-binding</keyword>
<dbReference type="InterPro" id="IPR003591">
    <property type="entry name" value="Leu-rich_rpt_typical-subtyp"/>
</dbReference>
<evidence type="ECO:0000313" key="14">
    <source>
        <dbReference type="Proteomes" id="UP000663722"/>
    </source>
</evidence>
<dbReference type="SMART" id="SM00173">
    <property type="entry name" value="RAS"/>
    <property type="match status" value="1"/>
</dbReference>
<proteinExistence type="predicted"/>
<evidence type="ECO:0000256" key="1">
    <source>
        <dbReference type="ARBA" id="ARBA00012513"/>
    </source>
</evidence>
<dbReference type="InterPro" id="IPR032675">
    <property type="entry name" value="LRR_dom_sf"/>
</dbReference>
<dbReference type="Gene3D" id="3.40.50.300">
    <property type="entry name" value="P-loop containing nucleotide triphosphate hydrolases"/>
    <property type="match status" value="1"/>
</dbReference>
<comment type="catalytic activity">
    <reaction evidence="11">
        <text>L-seryl-[protein] + ATP = O-phospho-L-seryl-[protein] + ADP + H(+)</text>
        <dbReference type="Rhea" id="RHEA:17989"/>
        <dbReference type="Rhea" id="RHEA-COMP:9863"/>
        <dbReference type="Rhea" id="RHEA-COMP:11604"/>
        <dbReference type="ChEBI" id="CHEBI:15378"/>
        <dbReference type="ChEBI" id="CHEBI:29999"/>
        <dbReference type="ChEBI" id="CHEBI:30616"/>
        <dbReference type="ChEBI" id="CHEBI:83421"/>
        <dbReference type="ChEBI" id="CHEBI:456216"/>
        <dbReference type="EC" id="2.7.11.1"/>
    </reaction>
</comment>
<sequence length="705" mass="82109">MTQEELVEIIRKAEKEQSVVLDLSHRNITQLPREIGRLRNLFVLYLGSNQLRELPREIVHLKNLTQLDLNSNQLTEFPKHIVQLKNLFRLDLSFNQVAELPREIVQLKNLTILDLTSNQMNRLPTEIIHLKKLKILELDQNPLTFPPMEIVARGLPAVTNYLKKSDKGGQILYEAKLMIVGQGGVGKTCLMERLIQNRYSEKQATTQGIRIQSWEINAPDEEKTRMTLNVWDFGGQEIYHATHQFFLTRHSLYVLVWDARQEDEHDRIDYWLNIIDTFAEDSPILIVMNKSDERTRELNLSGLKQRYPQIIASGKVSAKNGTGIEILQKLIETQAWELPLMGTFWPSSWLAVRSTLKATPDYHIPYDNYLQICKKLDIEESEAKTLSRYLHDLGIVLHFQDDALLKDTIILKPGWGTDAVYKVLDANVVQKRNGILHNSDLPKIWTDKALYPPDKYAAILRLMANFELAFPFDKGNRHIVTELLPPRKGEYEWNPEGCLQFEYHYEFLPAGLITRLIVRMHKSLIERGGKKLCWREGAYFKHGESQAMVRINAYTKIARIQISGNERREFLSMIRSHFDALHKTIRKIRFKEKIPCGCNPGCDYRFDYNFLLKCEEKGKITQTCEVFVEEVNVKKLLDTIEKSEVREQRIREKTENKYSIELDPSVHVKSLMTENKSEFGEPQHKKLYQKFQKIITSVINPKKKS</sequence>
<dbReference type="PRINTS" id="PR00449">
    <property type="entry name" value="RASTRNSFRMNG"/>
</dbReference>
<name>A0A975BIC5_9BACT</name>
<evidence type="ECO:0000256" key="8">
    <source>
        <dbReference type="ARBA" id="ARBA00022840"/>
    </source>
</evidence>
<dbReference type="PROSITE" id="PS51450">
    <property type="entry name" value="LRR"/>
    <property type="match status" value="1"/>
</dbReference>
<keyword evidence="6" id="KW-0547">Nucleotide-binding</keyword>
<dbReference type="InterPro" id="IPR036388">
    <property type="entry name" value="WH-like_DNA-bd_sf"/>
</dbReference>
<evidence type="ECO:0000256" key="2">
    <source>
        <dbReference type="ARBA" id="ARBA00022527"/>
    </source>
</evidence>
<organism evidence="13 14">
    <name type="scientific">Desulfonema magnum</name>
    <dbReference type="NCBI Taxonomy" id="45655"/>
    <lineage>
        <taxon>Bacteria</taxon>
        <taxon>Pseudomonadati</taxon>
        <taxon>Thermodesulfobacteriota</taxon>
        <taxon>Desulfobacteria</taxon>
        <taxon>Desulfobacterales</taxon>
        <taxon>Desulfococcaceae</taxon>
        <taxon>Desulfonema</taxon>
    </lineage>
</organism>
<dbReference type="Gene3D" id="3.30.310.200">
    <property type="match status" value="1"/>
</dbReference>
<evidence type="ECO:0000256" key="7">
    <source>
        <dbReference type="ARBA" id="ARBA00022777"/>
    </source>
</evidence>
<dbReference type="Pfam" id="PF25497">
    <property type="entry name" value="COR-B"/>
    <property type="match status" value="1"/>
</dbReference>
<dbReference type="Gene3D" id="3.80.10.10">
    <property type="entry name" value="Ribonuclease Inhibitor"/>
    <property type="match status" value="1"/>
</dbReference>
<keyword evidence="8" id="KW-0067">ATP-binding</keyword>
<dbReference type="GO" id="GO:0005524">
    <property type="term" value="F:ATP binding"/>
    <property type="evidence" value="ECO:0007669"/>
    <property type="project" value="UniProtKB-KW"/>
</dbReference>
<dbReference type="PANTHER" id="PTHR48051">
    <property type="match status" value="1"/>
</dbReference>
<evidence type="ECO:0000256" key="5">
    <source>
        <dbReference type="ARBA" id="ARBA00022737"/>
    </source>
</evidence>
<dbReference type="InterPro" id="IPR005225">
    <property type="entry name" value="Small_GTP-bd"/>
</dbReference>
<evidence type="ECO:0000256" key="11">
    <source>
        <dbReference type="ARBA" id="ARBA00048679"/>
    </source>
</evidence>
<dbReference type="Pfam" id="PF23598">
    <property type="entry name" value="LRR_14"/>
    <property type="match status" value="1"/>
</dbReference>
<evidence type="ECO:0000256" key="9">
    <source>
        <dbReference type="ARBA" id="ARBA00023134"/>
    </source>
</evidence>
<dbReference type="GO" id="GO:0005737">
    <property type="term" value="C:cytoplasm"/>
    <property type="evidence" value="ECO:0007669"/>
    <property type="project" value="TreeGrafter"/>
</dbReference>
<dbReference type="InterPro" id="IPR027417">
    <property type="entry name" value="P-loop_NTPase"/>
</dbReference>
<reference evidence="13" key="1">
    <citation type="journal article" date="2021" name="Microb. Physiol.">
        <title>Proteogenomic Insights into the Physiology of Marine, Sulfate-Reducing, Filamentous Desulfonema limicola and Desulfonema magnum.</title>
        <authorList>
            <person name="Schnaars V."/>
            <person name="Wohlbrand L."/>
            <person name="Scheve S."/>
            <person name="Hinrichs C."/>
            <person name="Reinhardt R."/>
            <person name="Rabus R."/>
        </authorList>
    </citation>
    <scope>NUCLEOTIDE SEQUENCE</scope>
    <source>
        <strain evidence="13">4be13</strain>
    </source>
</reference>
<dbReference type="EC" id="2.7.11.1" evidence="1"/>
<dbReference type="InterPro" id="IPR057263">
    <property type="entry name" value="COR-B"/>
</dbReference>
<dbReference type="PANTHER" id="PTHR48051:SF36">
    <property type="entry name" value="CASPASE FAMILY P20 DOMAIN-CONTAINING PROTEIN"/>
    <property type="match status" value="1"/>
</dbReference>
<keyword evidence="7" id="KW-0418">Kinase</keyword>
<dbReference type="InterPro" id="IPR001611">
    <property type="entry name" value="Leu-rich_rpt"/>
</dbReference>
<evidence type="ECO:0000313" key="13">
    <source>
        <dbReference type="EMBL" id="QTA85600.1"/>
    </source>
</evidence>
<dbReference type="PROSITE" id="PS51419">
    <property type="entry name" value="RAB"/>
    <property type="match status" value="1"/>
</dbReference>
<dbReference type="GO" id="GO:0005525">
    <property type="term" value="F:GTP binding"/>
    <property type="evidence" value="ECO:0007669"/>
    <property type="project" value="InterPro"/>
</dbReference>
<dbReference type="SMART" id="SM00369">
    <property type="entry name" value="LRR_TYP"/>
    <property type="match status" value="4"/>
</dbReference>
<comment type="catalytic activity">
    <reaction evidence="10">
        <text>L-threonyl-[protein] + ATP = O-phospho-L-threonyl-[protein] + ADP + H(+)</text>
        <dbReference type="Rhea" id="RHEA:46608"/>
        <dbReference type="Rhea" id="RHEA-COMP:11060"/>
        <dbReference type="Rhea" id="RHEA-COMP:11605"/>
        <dbReference type="ChEBI" id="CHEBI:15378"/>
        <dbReference type="ChEBI" id="CHEBI:30013"/>
        <dbReference type="ChEBI" id="CHEBI:30616"/>
        <dbReference type="ChEBI" id="CHEBI:61977"/>
        <dbReference type="ChEBI" id="CHEBI:456216"/>
        <dbReference type="EC" id="2.7.11.1"/>
    </reaction>
</comment>
<keyword evidence="2" id="KW-0723">Serine/threonine-protein kinase</keyword>
<dbReference type="Gene3D" id="1.10.10.10">
    <property type="entry name" value="Winged helix-like DNA-binding domain superfamily/Winged helix DNA-binding domain"/>
    <property type="match status" value="1"/>
</dbReference>
<evidence type="ECO:0000256" key="3">
    <source>
        <dbReference type="ARBA" id="ARBA00022614"/>
    </source>
</evidence>
<dbReference type="RefSeq" id="WP_207681590.1">
    <property type="nucleotide sequence ID" value="NZ_CP061800.1"/>
</dbReference>
<evidence type="ECO:0000259" key="12">
    <source>
        <dbReference type="PROSITE" id="PS51424"/>
    </source>
</evidence>
<dbReference type="KEGG" id="dmm:dnm_016110"/>
<feature type="domain" description="Roc" evidence="12">
    <location>
        <begin position="168"/>
        <end position="338"/>
    </location>
</feature>
<dbReference type="EMBL" id="CP061800">
    <property type="protein sequence ID" value="QTA85600.1"/>
    <property type="molecule type" value="Genomic_DNA"/>
</dbReference>
<keyword evidence="5" id="KW-0677">Repeat</keyword>
<dbReference type="Gene3D" id="1.10.10.2200">
    <property type="match status" value="1"/>
</dbReference>
<gene>
    <name evidence="13" type="ORF">dnm_016110</name>
</gene>
<dbReference type="InterPro" id="IPR020859">
    <property type="entry name" value="ROC"/>
</dbReference>
<evidence type="ECO:0000256" key="10">
    <source>
        <dbReference type="ARBA" id="ARBA00047899"/>
    </source>
</evidence>
<evidence type="ECO:0000256" key="6">
    <source>
        <dbReference type="ARBA" id="ARBA00022741"/>
    </source>
</evidence>
<dbReference type="SUPFAM" id="SSF52058">
    <property type="entry name" value="L domain-like"/>
    <property type="match status" value="1"/>
</dbReference>
<accession>A0A975BIC5</accession>
<dbReference type="SUPFAM" id="SSF52540">
    <property type="entry name" value="P-loop containing nucleoside triphosphate hydrolases"/>
    <property type="match status" value="1"/>
</dbReference>
<dbReference type="Proteomes" id="UP000663722">
    <property type="component" value="Chromosome"/>
</dbReference>
<dbReference type="Pfam" id="PF16095">
    <property type="entry name" value="COR-A"/>
    <property type="match status" value="1"/>
</dbReference>
<keyword evidence="14" id="KW-1185">Reference proteome</keyword>
<dbReference type="Pfam" id="PF08477">
    <property type="entry name" value="Roc"/>
    <property type="match status" value="1"/>
</dbReference>
<dbReference type="InterPro" id="IPR050216">
    <property type="entry name" value="LRR_domain-containing"/>
</dbReference>
<evidence type="ECO:0000256" key="4">
    <source>
        <dbReference type="ARBA" id="ARBA00022679"/>
    </source>
</evidence>
<dbReference type="AlphaFoldDB" id="A0A975BIC5"/>
<dbReference type="PROSITE" id="PS51424">
    <property type="entry name" value="ROC"/>
    <property type="match status" value="1"/>
</dbReference>
<dbReference type="InterPro" id="IPR055414">
    <property type="entry name" value="LRR_R13L4/SHOC2-like"/>
</dbReference>
<keyword evidence="3" id="KW-0433">Leucine-rich repeat</keyword>